<dbReference type="EnsemblPlants" id="Zm00001eb087070_T001">
    <property type="protein sequence ID" value="Zm00001eb087070_P001"/>
    <property type="gene ID" value="Zm00001eb087070"/>
</dbReference>
<sequence length="107" mass="12365">MTYWRCPKDGFLMYVVEGLPHSRVVGVFTTHSLYLPLDLIDMTLYDGGGPFLALSCRPACCSAYGTRTGGIDNAEWDNIRYGCAVWMLDDEQHWKVYEKEVQWFRDD</sequence>
<accession>A0A804MI40</accession>
<organism evidence="1 2">
    <name type="scientific">Zea mays</name>
    <name type="common">Maize</name>
    <dbReference type="NCBI Taxonomy" id="4577"/>
    <lineage>
        <taxon>Eukaryota</taxon>
        <taxon>Viridiplantae</taxon>
        <taxon>Streptophyta</taxon>
        <taxon>Embryophyta</taxon>
        <taxon>Tracheophyta</taxon>
        <taxon>Spermatophyta</taxon>
        <taxon>Magnoliopsida</taxon>
        <taxon>Liliopsida</taxon>
        <taxon>Poales</taxon>
        <taxon>Poaceae</taxon>
        <taxon>PACMAD clade</taxon>
        <taxon>Panicoideae</taxon>
        <taxon>Andropogonodae</taxon>
        <taxon>Andropogoneae</taxon>
        <taxon>Tripsacinae</taxon>
        <taxon>Zea</taxon>
    </lineage>
</organism>
<proteinExistence type="predicted"/>
<protein>
    <submittedName>
        <fullName evidence="1">Uncharacterized protein</fullName>
    </submittedName>
</protein>
<evidence type="ECO:0000313" key="2">
    <source>
        <dbReference type="Proteomes" id="UP000007305"/>
    </source>
</evidence>
<dbReference type="Gramene" id="Zm00001eb087070_T001">
    <property type="protein sequence ID" value="Zm00001eb087070_P001"/>
    <property type="gene ID" value="Zm00001eb087070"/>
</dbReference>
<reference evidence="1" key="2">
    <citation type="submission" date="2019-07" db="EMBL/GenBank/DDBJ databases">
        <authorList>
            <person name="Seetharam A."/>
            <person name="Woodhouse M."/>
            <person name="Cannon E."/>
        </authorList>
    </citation>
    <scope>NUCLEOTIDE SEQUENCE [LARGE SCALE GENOMIC DNA]</scope>
    <source>
        <strain evidence="1">cv. B73</strain>
    </source>
</reference>
<keyword evidence="2" id="KW-1185">Reference proteome</keyword>
<reference evidence="1" key="3">
    <citation type="submission" date="2021-05" db="UniProtKB">
        <authorList>
            <consortium name="EnsemblPlants"/>
        </authorList>
    </citation>
    <scope>IDENTIFICATION</scope>
    <source>
        <strain evidence="1">cv. B73</strain>
    </source>
</reference>
<dbReference type="Proteomes" id="UP000007305">
    <property type="component" value="Chromosome 2"/>
</dbReference>
<dbReference type="InParanoid" id="A0A804MI40"/>
<reference evidence="2" key="1">
    <citation type="submission" date="2015-12" db="EMBL/GenBank/DDBJ databases">
        <title>Update maize B73 reference genome by single molecule sequencing technologies.</title>
        <authorList>
            <consortium name="Maize Genome Sequencing Project"/>
            <person name="Ware D."/>
        </authorList>
    </citation>
    <scope>NUCLEOTIDE SEQUENCE [LARGE SCALE GENOMIC DNA]</scope>
    <source>
        <strain evidence="2">cv. B73</strain>
    </source>
</reference>
<evidence type="ECO:0000313" key="1">
    <source>
        <dbReference type="EnsemblPlants" id="Zm00001eb087070_P001"/>
    </source>
</evidence>
<dbReference type="AlphaFoldDB" id="A0A804MI40"/>
<name>A0A804MI40_MAIZE</name>